<name>A0A7T0BWU0_9BACT</name>
<evidence type="ECO:0000256" key="7">
    <source>
        <dbReference type="SAM" id="Phobius"/>
    </source>
</evidence>
<dbReference type="PANTHER" id="PTHR33932:SF4">
    <property type="entry name" value="NA(+)_H(+) ANTIPORTER SUBUNIT B"/>
    <property type="match status" value="1"/>
</dbReference>
<dbReference type="InterPro" id="IPR007182">
    <property type="entry name" value="MnhB"/>
</dbReference>
<gene>
    <name evidence="9" type="ORF">G3M70_11500</name>
</gene>
<evidence type="ECO:0000256" key="5">
    <source>
        <dbReference type="ARBA" id="ARBA00022989"/>
    </source>
</evidence>
<dbReference type="KEGG" id="nli:G3M70_11500"/>
<dbReference type="GO" id="GO:0005886">
    <property type="term" value="C:plasma membrane"/>
    <property type="evidence" value="ECO:0007669"/>
    <property type="project" value="UniProtKB-SubCell"/>
</dbReference>
<feature type="transmembrane region" description="Helical" evidence="7">
    <location>
        <begin position="116"/>
        <end position="138"/>
    </location>
</feature>
<evidence type="ECO:0000256" key="3">
    <source>
        <dbReference type="ARBA" id="ARBA00022475"/>
    </source>
</evidence>
<dbReference type="Pfam" id="PF04039">
    <property type="entry name" value="MnhB"/>
    <property type="match status" value="1"/>
</dbReference>
<evidence type="ECO:0000256" key="1">
    <source>
        <dbReference type="ARBA" id="ARBA00004651"/>
    </source>
</evidence>
<organism evidence="9 10">
    <name type="scientific">Candidatus Nitronauta litoralis</name>
    <dbReference type="NCBI Taxonomy" id="2705533"/>
    <lineage>
        <taxon>Bacteria</taxon>
        <taxon>Pseudomonadati</taxon>
        <taxon>Nitrospinota/Tectimicrobiota group</taxon>
        <taxon>Nitrospinota</taxon>
        <taxon>Nitrospinia</taxon>
        <taxon>Nitrospinales</taxon>
        <taxon>Nitrospinaceae</taxon>
        <taxon>Candidatus Nitronauta</taxon>
    </lineage>
</organism>
<feature type="domain" description="Na+/H+ antiporter MnhB subunit-related protein" evidence="8">
    <location>
        <begin position="9"/>
        <end position="131"/>
    </location>
</feature>
<evidence type="ECO:0000313" key="10">
    <source>
        <dbReference type="Proteomes" id="UP000594688"/>
    </source>
</evidence>
<reference evidence="9 10" key="1">
    <citation type="submission" date="2020-02" db="EMBL/GenBank/DDBJ databases">
        <title>Genomic and physiological characterization of two novel Nitrospinaceae genera.</title>
        <authorList>
            <person name="Mueller A.J."/>
            <person name="Jung M.-Y."/>
            <person name="Strachan C.R."/>
            <person name="Herbold C.W."/>
            <person name="Kirkegaard R.H."/>
            <person name="Daims H."/>
        </authorList>
    </citation>
    <scope>NUCLEOTIDE SEQUENCE [LARGE SCALE GENOMIC DNA]</scope>
    <source>
        <strain evidence="9">EB</strain>
    </source>
</reference>
<proteinExistence type="inferred from homology"/>
<dbReference type="EMBL" id="CP048685">
    <property type="protein sequence ID" value="QPJ62462.1"/>
    <property type="molecule type" value="Genomic_DNA"/>
</dbReference>
<evidence type="ECO:0000256" key="4">
    <source>
        <dbReference type="ARBA" id="ARBA00022692"/>
    </source>
</evidence>
<keyword evidence="5 7" id="KW-1133">Transmembrane helix</keyword>
<feature type="transmembrane region" description="Helical" evidence="7">
    <location>
        <begin position="37"/>
        <end position="57"/>
    </location>
</feature>
<dbReference type="AlphaFoldDB" id="A0A7T0BWU0"/>
<keyword evidence="6 7" id="KW-0472">Membrane</keyword>
<dbReference type="InterPro" id="IPR050622">
    <property type="entry name" value="CPA3_antiporter_subunitB"/>
</dbReference>
<evidence type="ECO:0000313" key="9">
    <source>
        <dbReference type="EMBL" id="QPJ62462.1"/>
    </source>
</evidence>
<comment type="subcellular location">
    <subcellularLocation>
        <location evidence="1">Cell membrane</location>
        <topology evidence="1">Multi-pass membrane protein</topology>
    </subcellularLocation>
</comment>
<dbReference type="Proteomes" id="UP000594688">
    <property type="component" value="Chromosome"/>
</dbReference>
<feature type="transmembrane region" description="Helical" evidence="7">
    <location>
        <begin position="78"/>
        <end position="96"/>
    </location>
</feature>
<protein>
    <submittedName>
        <fullName evidence="9">Cation:proton antiporter</fullName>
    </submittedName>
</protein>
<keyword evidence="4 7" id="KW-0812">Transmembrane</keyword>
<sequence>MIRPHDSIIVQTLGRFLVPVVQIFGLYVLFFGQYGPGGGFVGGVILGTGMILSVLIFGHDASRSQIAKKILHGDGVGMLIYAGVGGLCMIGGGEFLNYANLEIPGLEEASRRSLGIVLTQVGVAVDVAVTAVSIVFSLSAEEIMEDSING</sequence>
<evidence type="ECO:0000256" key="2">
    <source>
        <dbReference type="ARBA" id="ARBA00009425"/>
    </source>
</evidence>
<evidence type="ECO:0000259" key="8">
    <source>
        <dbReference type="Pfam" id="PF04039"/>
    </source>
</evidence>
<comment type="similarity">
    <text evidence="2">Belongs to the CPA3 antiporters (TC 2.A.63) subunit B family.</text>
</comment>
<keyword evidence="3" id="KW-1003">Cell membrane</keyword>
<dbReference type="PANTHER" id="PTHR33932">
    <property type="entry name" value="NA(+)/H(+) ANTIPORTER SUBUNIT B"/>
    <property type="match status" value="1"/>
</dbReference>
<evidence type="ECO:0000256" key="6">
    <source>
        <dbReference type="ARBA" id="ARBA00023136"/>
    </source>
</evidence>
<feature type="transmembrane region" description="Helical" evidence="7">
    <location>
        <begin position="12"/>
        <end position="31"/>
    </location>
</feature>
<accession>A0A7T0BWU0</accession>